<feature type="transmembrane region" description="Helical" evidence="8">
    <location>
        <begin position="76"/>
        <end position="101"/>
    </location>
</feature>
<dbReference type="STRING" id="33097.A0A150GE32"/>
<feature type="transmembrane region" description="Helical" evidence="8">
    <location>
        <begin position="309"/>
        <end position="335"/>
    </location>
</feature>
<evidence type="ECO:0000256" key="4">
    <source>
        <dbReference type="ARBA" id="ARBA00022692"/>
    </source>
</evidence>
<feature type="transmembrane region" description="Helical" evidence="8">
    <location>
        <begin position="113"/>
        <end position="132"/>
    </location>
</feature>
<dbReference type="InterPro" id="IPR020846">
    <property type="entry name" value="MFS_dom"/>
</dbReference>
<feature type="transmembrane region" description="Helical" evidence="8">
    <location>
        <begin position="232"/>
        <end position="252"/>
    </location>
</feature>
<feature type="transmembrane region" description="Helical" evidence="8">
    <location>
        <begin position="387"/>
        <end position="407"/>
    </location>
</feature>
<accession>A0A150GE32</accession>
<dbReference type="Gene3D" id="1.20.1250.20">
    <property type="entry name" value="MFS general substrate transporter like domains"/>
    <property type="match status" value="1"/>
</dbReference>
<proteinExistence type="inferred from homology"/>
<keyword evidence="2" id="KW-0813">Transport</keyword>
<dbReference type="GO" id="GO:0022857">
    <property type="term" value="F:transmembrane transporter activity"/>
    <property type="evidence" value="ECO:0007669"/>
    <property type="project" value="InterPro"/>
</dbReference>
<dbReference type="EMBL" id="LSYV01000031">
    <property type="protein sequence ID" value="KXZ48094.1"/>
    <property type="molecule type" value="Genomic_DNA"/>
</dbReference>
<protein>
    <recommendedName>
        <fullName evidence="9">Major facilitator superfamily (MFS) profile domain-containing protein</fullName>
    </recommendedName>
</protein>
<keyword evidence="3" id="KW-1003">Cell membrane</keyword>
<feature type="transmembrane region" description="Helical" evidence="8">
    <location>
        <begin position="201"/>
        <end position="220"/>
    </location>
</feature>
<organism evidence="10 11">
    <name type="scientific">Gonium pectorale</name>
    <name type="common">Green alga</name>
    <dbReference type="NCBI Taxonomy" id="33097"/>
    <lineage>
        <taxon>Eukaryota</taxon>
        <taxon>Viridiplantae</taxon>
        <taxon>Chlorophyta</taxon>
        <taxon>core chlorophytes</taxon>
        <taxon>Chlorophyceae</taxon>
        <taxon>CS clade</taxon>
        <taxon>Chlamydomonadales</taxon>
        <taxon>Volvocaceae</taxon>
        <taxon>Gonium</taxon>
    </lineage>
</organism>
<dbReference type="GO" id="GO:0005886">
    <property type="term" value="C:plasma membrane"/>
    <property type="evidence" value="ECO:0007669"/>
    <property type="project" value="UniProtKB-SubCell"/>
</dbReference>
<evidence type="ECO:0000256" key="8">
    <source>
        <dbReference type="SAM" id="Phobius"/>
    </source>
</evidence>
<sequence length="536" mass="57824">MSKPSQAPSSSPVQETATTSCHNFEFTTPWRPFKEDFVRILQAEYQGAGTESAPFVVDWLDGDVENPQTWPSVYKWSLTLVVALATLAVAFCSSAYAGAAIGILKDFDISTELATLGISLFVLGFALGPLLWAPLSELSGRRPLYIYTYMALTAFSAGCALSPTMAALIVLRFFAGAFGSSPLTNAGGTIADMFNANQRGLALSLFAAAPFLGPVIGPIVGGFTGDSVGWRWVMWVMTFFVGTFLVIGIALIPETYAPVLLRKRASKLSLATGKVYRCKYDVATGGVRFSALLKTNLTRPWILLFKEPIVLLLSIYMAIIYGILYLCFSAFPIVFRVNRGWSMGMSGLAFIGIAVGMIGAVLYNIIDNRRYIRAAAANSGMAPPEARLPPAIVGAVAVPIGLFWFAFTNSPSIHWIVCIIATVPFGFGLVLLFLALNNYLIDSYLIYAASVLAASSVLRSIFGAVFPLFATKMYEDLGIHWASAVPAFLALACLPFPFLFWKYGAVVRSKCKYAAEAAALLERMTAARAVAKAEPA</sequence>
<dbReference type="PANTHER" id="PTHR23502">
    <property type="entry name" value="MAJOR FACILITATOR SUPERFAMILY"/>
    <property type="match status" value="1"/>
</dbReference>
<keyword evidence="6 8" id="KW-0472">Membrane</keyword>
<dbReference type="SUPFAM" id="SSF103473">
    <property type="entry name" value="MFS general substrate transporter"/>
    <property type="match status" value="1"/>
</dbReference>
<name>A0A150GE32_GONPE</name>
<evidence type="ECO:0000259" key="9">
    <source>
        <dbReference type="PROSITE" id="PS50850"/>
    </source>
</evidence>
<feature type="transmembrane region" description="Helical" evidence="8">
    <location>
        <begin position="144"/>
        <end position="171"/>
    </location>
</feature>
<evidence type="ECO:0000256" key="3">
    <source>
        <dbReference type="ARBA" id="ARBA00022475"/>
    </source>
</evidence>
<comment type="caution">
    <text evidence="10">The sequence shown here is derived from an EMBL/GenBank/DDBJ whole genome shotgun (WGS) entry which is preliminary data.</text>
</comment>
<dbReference type="Proteomes" id="UP000075714">
    <property type="component" value="Unassembled WGS sequence"/>
</dbReference>
<comment type="similarity">
    <text evidence="7">Belongs to the major facilitator superfamily. DHA1 family. Polyamines/proton antiporter (TC 2.A.1.2.16) subfamily.</text>
</comment>
<dbReference type="FunFam" id="1.20.1250.20:FF:000266">
    <property type="entry name" value="MFS multidrug transporter, putative"/>
    <property type="match status" value="1"/>
</dbReference>
<evidence type="ECO:0000313" key="10">
    <source>
        <dbReference type="EMBL" id="KXZ48094.1"/>
    </source>
</evidence>
<dbReference type="OrthoDB" id="532547at2759"/>
<evidence type="ECO:0000256" key="6">
    <source>
        <dbReference type="ARBA" id="ARBA00023136"/>
    </source>
</evidence>
<feature type="domain" description="Major facilitator superfamily (MFS) profile" evidence="9">
    <location>
        <begin position="78"/>
        <end position="510"/>
    </location>
</feature>
<feature type="transmembrane region" description="Helical" evidence="8">
    <location>
        <begin position="444"/>
        <end position="469"/>
    </location>
</feature>
<gene>
    <name evidence="10" type="ORF">GPECTOR_30g189</name>
</gene>
<dbReference type="CDD" id="cd17323">
    <property type="entry name" value="MFS_Tpo1_MDR_like"/>
    <property type="match status" value="1"/>
</dbReference>
<dbReference type="AlphaFoldDB" id="A0A150GE32"/>
<dbReference type="PROSITE" id="PS50850">
    <property type="entry name" value="MFS"/>
    <property type="match status" value="1"/>
</dbReference>
<keyword evidence="5 8" id="KW-1133">Transmembrane helix</keyword>
<keyword evidence="11" id="KW-1185">Reference proteome</keyword>
<evidence type="ECO:0000256" key="5">
    <source>
        <dbReference type="ARBA" id="ARBA00022989"/>
    </source>
</evidence>
<feature type="transmembrane region" description="Helical" evidence="8">
    <location>
        <begin position="481"/>
        <end position="501"/>
    </location>
</feature>
<comment type="subcellular location">
    <subcellularLocation>
        <location evidence="1">Cell membrane</location>
        <topology evidence="1">Multi-pass membrane protein</topology>
    </subcellularLocation>
</comment>
<reference evidence="11" key="1">
    <citation type="journal article" date="2016" name="Nat. Commun.">
        <title>The Gonium pectorale genome demonstrates co-option of cell cycle regulation during the evolution of multicellularity.</title>
        <authorList>
            <person name="Hanschen E.R."/>
            <person name="Marriage T.N."/>
            <person name="Ferris P.J."/>
            <person name="Hamaji T."/>
            <person name="Toyoda A."/>
            <person name="Fujiyama A."/>
            <person name="Neme R."/>
            <person name="Noguchi H."/>
            <person name="Minakuchi Y."/>
            <person name="Suzuki M."/>
            <person name="Kawai-Toyooka H."/>
            <person name="Smith D.R."/>
            <person name="Sparks H."/>
            <person name="Anderson J."/>
            <person name="Bakaric R."/>
            <person name="Luria V."/>
            <person name="Karger A."/>
            <person name="Kirschner M.W."/>
            <person name="Durand P.M."/>
            <person name="Michod R.E."/>
            <person name="Nozaki H."/>
            <person name="Olson B.J."/>
        </authorList>
    </citation>
    <scope>NUCLEOTIDE SEQUENCE [LARGE SCALE GENOMIC DNA]</scope>
    <source>
        <strain evidence="11">NIES-2863</strain>
    </source>
</reference>
<evidence type="ECO:0000313" key="11">
    <source>
        <dbReference type="Proteomes" id="UP000075714"/>
    </source>
</evidence>
<feature type="transmembrane region" description="Helical" evidence="8">
    <location>
        <begin position="347"/>
        <end position="366"/>
    </location>
</feature>
<dbReference type="Pfam" id="PF07690">
    <property type="entry name" value="MFS_1"/>
    <property type="match status" value="1"/>
</dbReference>
<evidence type="ECO:0000256" key="7">
    <source>
        <dbReference type="ARBA" id="ARBA00038459"/>
    </source>
</evidence>
<feature type="transmembrane region" description="Helical" evidence="8">
    <location>
        <begin position="413"/>
        <end position="437"/>
    </location>
</feature>
<keyword evidence="4 8" id="KW-0812">Transmembrane</keyword>
<dbReference type="InterPro" id="IPR011701">
    <property type="entry name" value="MFS"/>
</dbReference>
<dbReference type="InterPro" id="IPR036259">
    <property type="entry name" value="MFS_trans_sf"/>
</dbReference>
<evidence type="ECO:0000256" key="2">
    <source>
        <dbReference type="ARBA" id="ARBA00022448"/>
    </source>
</evidence>
<dbReference type="PANTHER" id="PTHR23502:SF186">
    <property type="entry name" value="MAJOR FACILITATOR SUPERFAMILY (MFS) PROFILE DOMAIN-CONTAINING PROTEIN"/>
    <property type="match status" value="1"/>
</dbReference>
<evidence type="ECO:0000256" key="1">
    <source>
        <dbReference type="ARBA" id="ARBA00004651"/>
    </source>
</evidence>